<evidence type="ECO:0000313" key="7">
    <source>
        <dbReference type="Proteomes" id="UP000324748"/>
    </source>
</evidence>
<feature type="signal peptide" evidence="2">
    <location>
        <begin position="1"/>
        <end position="26"/>
    </location>
</feature>
<name>A0A5B0M2E9_PUCGR</name>
<evidence type="ECO:0008006" key="9">
    <source>
        <dbReference type="Google" id="ProtNLM"/>
    </source>
</evidence>
<feature type="region of interest" description="Disordered" evidence="1">
    <location>
        <begin position="99"/>
        <end position="133"/>
    </location>
</feature>
<feature type="chain" id="PRO_5036366093" description="Hydrophobin" evidence="2">
    <location>
        <begin position="27"/>
        <end position="133"/>
    </location>
</feature>
<evidence type="ECO:0000313" key="6">
    <source>
        <dbReference type="EMBL" id="KAA1137459.1"/>
    </source>
</evidence>
<reference evidence="7 8" key="1">
    <citation type="submission" date="2019-05" db="EMBL/GenBank/DDBJ databases">
        <title>Emergence of the Ug99 lineage of the wheat stem rust pathogen through somatic hybridization.</title>
        <authorList>
            <person name="Li F."/>
            <person name="Upadhyaya N.M."/>
            <person name="Sperschneider J."/>
            <person name="Matny O."/>
            <person name="Nguyen-Phuc H."/>
            <person name="Mago R."/>
            <person name="Raley C."/>
            <person name="Miller M.E."/>
            <person name="Silverstein K.A.T."/>
            <person name="Henningsen E."/>
            <person name="Hirsch C.D."/>
            <person name="Visser B."/>
            <person name="Pretorius Z.A."/>
            <person name="Steffenson B.J."/>
            <person name="Schwessinger B."/>
            <person name="Dodds P.N."/>
            <person name="Figueroa M."/>
        </authorList>
    </citation>
    <scope>NUCLEOTIDE SEQUENCE [LARGE SCALE GENOMIC DNA]</scope>
    <source>
        <strain evidence="4">21-0</strain>
        <strain evidence="3 8">Ug99</strain>
    </source>
</reference>
<dbReference type="OrthoDB" id="2508032at2759"/>
<accession>A0A5B0M2E9</accession>
<dbReference type="Proteomes" id="UP000324748">
    <property type="component" value="Unassembled WGS sequence"/>
</dbReference>
<keyword evidence="2" id="KW-0732">Signal</keyword>
<dbReference type="EMBL" id="VDEP01000008">
    <property type="protein sequence ID" value="KAA1137459.1"/>
    <property type="molecule type" value="Genomic_DNA"/>
</dbReference>
<dbReference type="EMBL" id="VSWC01000170">
    <property type="protein sequence ID" value="KAA1071277.1"/>
    <property type="molecule type" value="Genomic_DNA"/>
</dbReference>
<sequence length="133" mass="14039">MHSRSSLASKASLFLCVLACFVGILAQPPAPKKQTLSCPPPGAENAKFTHSACTIDPNRNTKASFPGAPNLDGAFNCGDKNVKTPLCCDTIVSQSKVKANRDLPPTDPKMGRCTTKTAIGKNPNADPTNRKNT</sequence>
<evidence type="ECO:0000256" key="2">
    <source>
        <dbReference type="SAM" id="SignalP"/>
    </source>
</evidence>
<dbReference type="EMBL" id="VSWC01000144">
    <property type="protein sequence ID" value="KAA1077282.1"/>
    <property type="molecule type" value="Genomic_DNA"/>
</dbReference>
<keyword evidence="7" id="KW-1185">Reference proteome</keyword>
<organism evidence="4 7">
    <name type="scientific">Puccinia graminis f. sp. tritici</name>
    <dbReference type="NCBI Taxonomy" id="56615"/>
    <lineage>
        <taxon>Eukaryota</taxon>
        <taxon>Fungi</taxon>
        <taxon>Dikarya</taxon>
        <taxon>Basidiomycota</taxon>
        <taxon>Pucciniomycotina</taxon>
        <taxon>Pucciniomycetes</taxon>
        <taxon>Pucciniales</taxon>
        <taxon>Pucciniaceae</taxon>
        <taxon>Puccinia</taxon>
    </lineage>
</organism>
<comment type="caution">
    <text evidence="4">The sequence shown here is derived from an EMBL/GenBank/DDBJ whole genome shotgun (WGS) entry which is preliminary data.</text>
</comment>
<protein>
    <recommendedName>
        <fullName evidence="9">Hydrophobin</fullName>
    </recommendedName>
</protein>
<evidence type="ECO:0000313" key="3">
    <source>
        <dbReference type="EMBL" id="KAA1069999.1"/>
    </source>
</evidence>
<dbReference type="Proteomes" id="UP000325313">
    <property type="component" value="Unassembled WGS sequence"/>
</dbReference>
<evidence type="ECO:0000313" key="8">
    <source>
        <dbReference type="Proteomes" id="UP000325313"/>
    </source>
</evidence>
<proteinExistence type="predicted"/>
<evidence type="ECO:0000313" key="5">
    <source>
        <dbReference type="EMBL" id="KAA1077282.1"/>
    </source>
</evidence>
<evidence type="ECO:0000313" key="4">
    <source>
        <dbReference type="EMBL" id="KAA1071277.1"/>
    </source>
</evidence>
<evidence type="ECO:0000256" key="1">
    <source>
        <dbReference type="SAM" id="MobiDB-lite"/>
    </source>
</evidence>
<dbReference type="AlphaFoldDB" id="A0A5B0M2E9"/>
<gene>
    <name evidence="5" type="ORF">PGT21_001944</name>
    <name evidence="4" type="ORF">PGT21_002062</name>
    <name evidence="3" type="ORF">PGTUg99_001335</name>
    <name evidence="6" type="ORF">PGTUg99_016477</name>
</gene>
<dbReference type="EMBL" id="VDEP01000488">
    <property type="protein sequence ID" value="KAA1069999.1"/>
    <property type="molecule type" value="Genomic_DNA"/>
</dbReference>